<dbReference type="Pfam" id="PF02874">
    <property type="entry name" value="ATP-synt_ab_N"/>
    <property type="match status" value="1"/>
</dbReference>
<evidence type="ECO:0000256" key="2">
    <source>
        <dbReference type="ARBA" id="ARBA00022448"/>
    </source>
</evidence>
<dbReference type="SUPFAM" id="SSF52540">
    <property type="entry name" value="P-loop containing nucleoside triphosphate hydrolases"/>
    <property type="match status" value="1"/>
</dbReference>
<dbReference type="InterPro" id="IPR040627">
    <property type="entry name" value="T3SS_ATPase_C"/>
</dbReference>
<dbReference type="PROSITE" id="PS00152">
    <property type="entry name" value="ATPASE_ALPHA_BETA"/>
    <property type="match status" value="1"/>
</dbReference>
<feature type="domain" description="AAA+ ATPase" evidence="9">
    <location>
        <begin position="160"/>
        <end position="342"/>
    </location>
</feature>
<dbReference type="Pfam" id="PF00006">
    <property type="entry name" value="ATP-synt_ab"/>
    <property type="match status" value="1"/>
</dbReference>
<dbReference type="GO" id="GO:0046933">
    <property type="term" value="F:proton-transporting ATP synthase activity, rotational mechanism"/>
    <property type="evidence" value="ECO:0007669"/>
    <property type="project" value="TreeGrafter"/>
</dbReference>
<evidence type="ECO:0000259" key="9">
    <source>
        <dbReference type="SMART" id="SM00382"/>
    </source>
</evidence>
<accession>A0A832LUU6</accession>
<dbReference type="GO" id="GO:0005737">
    <property type="term" value="C:cytoplasm"/>
    <property type="evidence" value="ECO:0007669"/>
    <property type="project" value="UniProtKB-SubCell"/>
</dbReference>
<dbReference type="InterPro" id="IPR003593">
    <property type="entry name" value="AAA+_ATPase"/>
</dbReference>
<dbReference type="SMART" id="SM00382">
    <property type="entry name" value="AAA"/>
    <property type="match status" value="1"/>
</dbReference>
<keyword evidence="7" id="KW-1278">Translocase</keyword>
<dbReference type="CDD" id="cd18117">
    <property type="entry name" value="ATP-synt_flagellum-secretory_path_III_N"/>
    <property type="match status" value="1"/>
</dbReference>
<evidence type="ECO:0000256" key="3">
    <source>
        <dbReference type="ARBA" id="ARBA00022490"/>
    </source>
</evidence>
<reference evidence="10" key="1">
    <citation type="journal article" date="2020" name="mSystems">
        <title>Genome- and Community-Level Interaction Insights into Carbon Utilization and Element Cycling Functions of Hydrothermarchaeota in Hydrothermal Sediment.</title>
        <authorList>
            <person name="Zhou Z."/>
            <person name="Liu Y."/>
            <person name="Xu W."/>
            <person name="Pan J."/>
            <person name="Luo Z.H."/>
            <person name="Li M."/>
        </authorList>
    </citation>
    <scope>NUCLEOTIDE SEQUENCE [LARGE SCALE GENOMIC DNA]</scope>
    <source>
        <strain evidence="10">SpSt-605</strain>
    </source>
</reference>
<evidence type="ECO:0000256" key="5">
    <source>
        <dbReference type="ARBA" id="ARBA00022840"/>
    </source>
</evidence>
<organism evidence="10">
    <name type="scientific">Caldimicrobium thiodismutans</name>
    <dbReference type="NCBI Taxonomy" id="1653476"/>
    <lineage>
        <taxon>Bacteria</taxon>
        <taxon>Pseudomonadati</taxon>
        <taxon>Thermodesulfobacteriota</taxon>
        <taxon>Thermodesulfobacteria</taxon>
        <taxon>Thermodesulfobacteriales</taxon>
        <taxon>Thermodesulfobacteriaceae</taxon>
        <taxon>Caldimicrobium</taxon>
    </lineage>
</organism>
<evidence type="ECO:0000313" key="10">
    <source>
        <dbReference type="EMBL" id="HGV55372.1"/>
    </source>
</evidence>
<comment type="caution">
    <text evidence="10">The sequence shown here is derived from an EMBL/GenBank/DDBJ whole genome shotgun (WGS) entry which is preliminary data.</text>
</comment>
<comment type="catalytic activity">
    <reaction evidence="8">
        <text>ATP + H2O + cellular proteinSide 1 = ADP + phosphate + cellular proteinSide 2.</text>
        <dbReference type="EC" id="7.4.2.8"/>
    </reaction>
</comment>
<keyword evidence="5" id="KW-0067">ATP-binding</keyword>
<dbReference type="InterPro" id="IPR020003">
    <property type="entry name" value="ATPase_a/bsu_AS"/>
</dbReference>
<keyword evidence="2" id="KW-0813">Transport</keyword>
<dbReference type="GO" id="GO:0005524">
    <property type="term" value="F:ATP binding"/>
    <property type="evidence" value="ECO:0007669"/>
    <property type="project" value="UniProtKB-KW"/>
</dbReference>
<dbReference type="GO" id="GO:0008564">
    <property type="term" value="F:protein-exporting ATPase activity"/>
    <property type="evidence" value="ECO:0007669"/>
    <property type="project" value="UniProtKB-EC"/>
</dbReference>
<dbReference type="PANTHER" id="PTHR15184:SF9">
    <property type="entry name" value="SPI-1 TYPE 3 SECRETION SYSTEM ATPASE"/>
    <property type="match status" value="1"/>
</dbReference>
<dbReference type="GO" id="GO:0016887">
    <property type="term" value="F:ATP hydrolysis activity"/>
    <property type="evidence" value="ECO:0007669"/>
    <property type="project" value="InterPro"/>
</dbReference>
<dbReference type="GO" id="GO:0030257">
    <property type="term" value="C:type III protein secretion system complex"/>
    <property type="evidence" value="ECO:0007669"/>
    <property type="project" value="InterPro"/>
</dbReference>
<name>A0A832LUU6_9BACT</name>
<evidence type="ECO:0000256" key="8">
    <source>
        <dbReference type="ARBA" id="ARBA00034006"/>
    </source>
</evidence>
<evidence type="ECO:0000256" key="4">
    <source>
        <dbReference type="ARBA" id="ARBA00022741"/>
    </source>
</evidence>
<evidence type="ECO:0000256" key="1">
    <source>
        <dbReference type="ARBA" id="ARBA00004496"/>
    </source>
</evidence>
<dbReference type="NCBIfam" id="TIGR01026">
    <property type="entry name" value="fliI_yscN"/>
    <property type="match status" value="1"/>
</dbReference>
<dbReference type="CDD" id="cd01136">
    <property type="entry name" value="ATPase_flagellum-secretory_path_III"/>
    <property type="match status" value="1"/>
</dbReference>
<proteinExistence type="predicted"/>
<dbReference type="GO" id="GO:0030254">
    <property type="term" value="P:protein secretion by the type III secretion system"/>
    <property type="evidence" value="ECO:0007669"/>
    <property type="project" value="InterPro"/>
</dbReference>
<dbReference type="InterPro" id="IPR027417">
    <property type="entry name" value="P-loop_NTPase"/>
</dbReference>
<dbReference type="InterPro" id="IPR004100">
    <property type="entry name" value="ATPase_F1/V1/A1_a/bsu_N"/>
</dbReference>
<dbReference type="AlphaFoldDB" id="A0A832LUU6"/>
<protein>
    <submittedName>
        <fullName evidence="10">FliI/YscN family ATPase</fullName>
    </submittedName>
</protein>
<sequence>MQVKEFHGGIKAFEKRLERALPFEVYGYVIKVLGFFLESSGPLLRIGDLCRVVGKEIQALAEVVGFHENRILLTALTDIRGLEVGAKVYPLGGPQAPVGMNFIGRVLNALGEPLDEKPKPEPQDFYPLYGDPLKPFDRARIDKVLDVGIKAINAFLTIGEGQRVAIMAGSGVGKSTLLGMIARYTVADVNIIALIGERGREIREFIERDLGEEGLKKSVVIASTSDESPALRQRAAYYATALAEYFRDHGLRVLLLMDSLTRFCMAGREIGLAGGEPPTARGYTPSVFATLPRLLERVGPHIKGGSITGIYTVLVEGDDMNDPIGDAVRSIVDGHIVLSRDLAQEGHYPPIDVLASLSRVMKDIVTKEHMKLYQEAIQILATYKRAEDLINIGAYVKGSNPEIDRALVITPKLKLFLRQDIEEGYSFEQSLEGLKEALKS</sequence>
<dbReference type="InterPro" id="IPR050053">
    <property type="entry name" value="ATPase_alpha/beta_chains"/>
</dbReference>
<gene>
    <name evidence="10" type="ORF">ENT73_04715</name>
</gene>
<dbReference type="Gene3D" id="3.40.50.12240">
    <property type="match status" value="1"/>
</dbReference>
<evidence type="ECO:0000256" key="6">
    <source>
        <dbReference type="ARBA" id="ARBA00022927"/>
    </source>
</evidence>
<dbReference type="InterPro" id="IPR000194">
    <property type="entry name" value="ATPase_F1/V1/A1_a/bsu_nucl-bd"/>
</dbReference>
<dbReference type="PANTHER" id="PTHR15184">
    <property type="entry name" value="ATP SYNTHASE"/>
    <property type="match status" value="1"/>
</dbReference>
<dbReference type="InterPro" id="IPR005714">
    <property type="entry name" value="ATPase_T3SS_FliI/YscN"/>
</dbReference>
<dbReference type="FunFam" id="3.40.50.12240:FF:000002">
    <property type="entry name" value="Flagellum-specific ATP synthase FliI"/>
    <property type="match status" value="1"/>
</dbReference>
<comment type="subcellular location">
    <subcellularLocation>
        <location evidence="1">Cytoplasm</location>
    </subcellularLocation>
</comment>
<keyword evidence="6" id="KW-0653">Protein transport</keyword>
<dbReference type="EMBL" id="DSZU01000079">
    <property type="protein sequence ID" value="HGV55372.1"/>
    <property type="molecule type" value="Genomic_DNA"/>
</dbReference>
<keyword evidence="3" id="KW-0963">Cytoplasm</keyword>
<keyword evidence="4" id="KW-0547">Nucleotide-binding</keyword>
<evidence type="ECO:0000256" key="7">
    <source>
        <dbReference type="ARBA" id="ARBA00022967"/>
    </source>
</evidence>
<dbReference type="Pfam" id="PF18269">
    <property type="entry name" value="T3SS_ATPase_C"/>
    <property type="match status" value="1"/>
</dbReference>